<dbReference type="GO" id="GO:0000725">
    <property type="term" value="P:recombinational repair"/>
    <property type="evidence" value="ECO:0007669"/>
    <property type="project" value="TreeGrafter"/>
</dbReference>
<dbReference type="GO" id="GO:0005829">
    <property type="term" value="C:cytosol"/>
    <property type="evidence" value="ECO:0007669"/>
    <property type="project" value="TreeGrafter"/>
</dbReference>
<dbReference type="GO" id="GO:0003677">
    <property type="term" value="F:DNA binding"/>
    <property type="evidence" value="ECO:0007669"/>
    <property type="project" value="InterPro"/>
</dbReference>
<dbReference type="Gene3D" id="3.40.50.300">
    <property type="entry name" value="P-loop containing nucleotide triphosphate hydrolases"/>
    <property type="match status" value="1"/>
</dbReference>
<dbReference type="InterPro" id="IPR014721">
    <property type="entry name" value="Ribsml_uS5_D2-typ_fold_subgr"/>
</dbReference>
<keyword evidence="1" id="KW-0479">Metal-binding</keyword>
<dbReference type="InterPro" id="IPR027417">
    <property type="entry name" value="P-loop_NTPase"/>
</dbReference>
<dbReference type="GO" id="GO:0005524">
    <property type="term" value="F:ATP binding"/>
    <property type="evidence" value="ECO:0007669"/>
    <property type="project" value="InterPro"/>
</dbReference>
<protein>
    <submittedName>
        <fullName evidence="3">DNA repair protein RadA</fullName>
    </submittedName>
</protein>
<dbReference type="GO" id="GO:0046872">
    <property type="term" value="F:metal ion binding"/>
    <property type="evidence" value="ECO:0007669"/>
    <property type="project" value="UniProtKB-KW"/>
</dbReference>
<dbReference type="Pfam" id="PF13481">
    <property type="entry name" value="AAA_25"/>
    <property type="match status" value="1"/>
</dbReference>
<evidence type="ECO:0000256" key="1">
    <source>
        <dbReference type="ARBA" id="ARBA00022723"/>
    </source>
</evidence>
<dbReference type="PROSITE" id="PS50162">
    <property type="entry name" value="RECA_2"/>
    <property type="match status" value="1"/>
</dbReference>
<name>A0A398CUX8_9BACT</name>
<comment type="caution">
    <text evidence="3">The sequence shown here is derived from an EMBL/GenBank/DDBJ whole genome shotgun (WGS) entry which is preliminary data.</text>
</comment>
<dbReference type="AlphaFoldDB" id="A0A398CUX8"/>
<gene>
    <name evidence="3" type="primary">radA</name>
    <name evidence="3" type="ORF">SMC7_02505</name>
</gene>
<organism evidence="3 4">
    <name type="scientific">Candidatus Cryosericum terrychapinii</name>
    <dbReference type="NCBI Taxonomy" id="2290919"/>
    <lineage>
        <taxon>Bacteria</taxon>
        <taxon>Pseudomonadati</taxon>
        <taxon>Caldisericota/Cryosericota group</taxon>
        <taxon>Candidatus Cryosericota</taxon>
        <taxon>Candidatus Cryosericia</taxon>
        <taxon>Candidatus Cryosericales</taxon>
        <taxon>Candidatus Cryosericaceae</taxon>
        <taxon>Candidatus Cryosericum</taxon>
    </lineage>
</organism>
<dbReference type="SUPFAM" id="SSF52540">
    <property type="entry name" value="P-loop containing nucleoside triphosphate hydrolases"/>
    <property type="match status" value="1"/>
</dbReference>
<dbReference type="PANTHER" id="PTHR32472:SF10">
    <property type="entry name" value="DNA REPAIR PROTEIN RADA-LIKE PROTEIN"/>
    <property type="match status" value="1"/>
</dbReference>
<dbReference type="InterPro" id="IPR020588">
    <property type="entry name" value="RecA_ATP-bd"/>
</dbReference>
<proteinExistence type="predicted"/>
<sequence>MMAKPQVQYRCSECGHISVSKLGKCPECGVWGSFVEDVPEIEVTARPASRVPISGILPAEADLDVAVENVQPEQRMTTDIEPWDEVLGGGLVVGSAVLVGGEPGIGKSTLVLQAATALGQHGKVLYVSGEESRSQILGRVRRLGLDPKNLLLATTNSLADALAMADRARPVALVMDSLQSFSTEEDFFGSGTPAQLKITAAAIAGFSKKSGVAALIIGHVTKDGTIAGPKYVEHLVDAVLYMEGDRFGAYRLLRSGKNRYGRSGETGFFEMTSTGLVPISDPSSAFVTDVHNLQPGSVVVPAAQGSFAVLVEVQSLAATSYLPSPRRIATGLDYGRLMIALAIIERRAGTSAGGRDVYVNISGDFSVEDRGIDLGVALSLYSAIRNVAMRDGVMPIAEVGLAGDLRPVFNLHRRIELGARMGFREFIVSDKARDDLSDLHGLTIHRKRYVSEAIAASFPRVSDAGGESQ</sequence>
<dbReference type="InterPro" id="IPR020568">
    <property type="entry name" value="Ribosomal_Su5_D2-typ_SF"/>
</dbReference>
<feature type="domain" description="RecA family profile 1" evidence="2">
    <location>
        <begin position="72"/>
        <end position="220"/>
    </location>
</feature>
<dbReference type="Proteomes" id="UP000266328">
    <property type="component" value="Unassembled WGS sequence"/>
</dbReference>
<dbReference type="PRINTS" id="PR01874">
    <property type="entry name" value="DNAREPAIRADA"/>
</dbReference>
<dbReference type="PANTHER" id="PTHR32472">
    <property type="entry name" value="DNA REPAIR PROTEIN RADA"/>
    <property type="match status" value="1"/>
</dbReference>
<dbReference type="Gene3D" id="3.30.230.10">
    <property type="match status" value="1"/>
</dbReference>
<dbReference type="GO" id="GO:0140664">
    <property type="term" value="F:ATP-dependent DNA damage sensor activity"/>
    <property type="evidence" value="ECO:0007669"/>
    <property type="project" value="InterPro"/>
</dbReference>
<dbReference type="SMART" id="SM00382">
    <property type="entry name" value="AAA"/>
    <property type="match status" value="1"/>
</dbReference>
<evidence type="ECO:0000313" key="3">
    <source>
        <dbReference type="EMBL" id="RIE06363.1"/>
    </source>
</evidence>
<dbReference type="InterPro" id="IPR041166">
    <property type="entry name" value="Rubredoxin_2"/>
</dbReference>
<dbReference type="InterPro" id="IPR003593">
    <property type="entry name" value="AAA+_ATPase"/>
</dbReference>
<dbReference type="SUPFAM" id="SSF54211">
    <property type="entry name" value="Ribosomal protein S5 domain 2-like"/>
    <property type="match status" value="1"/>
</dbReference>
<dbReference type="EMBL" id="QXIS01000014">
    <property type="protein sequence ID" value="RIE06363.1"/>
    <property type="molecule type" value="Genomic_DNA"/>
</dbReference>
<accession>A0A398CUX8</accession>
<reference evidence="3 4" key="1">
    <citation type="submission" date="2018-09" db="EMBL/GenBank/DDBJ databases">
        <title>Discovery and Ecogenomic Context for Candidatus Cryosericales, a Global Caldiserica Order Active in Thawing Permafrost.</title>
        <authorList>
            <person name="Martinez M.A."/>
            <person name="Woodcroft B.J."/>
            <person name="Ignacio Espinoza J.C."/>
            <person name="Zayed A."/>
            <person name="Singleton C.M."/>
            <person name="Boyd J."/>
            <person name="Li Y.-F."/>
            <person name="Purvine S."/>
            <person name="Maughan H."/>
            <person name="Hodgkins S.B."/>
            <person name="Anderson D."/>
            <person name="Sederholm M."/>
            <person name="Temperton B."/>
            <person name="Saleska S.R."/>
            <person name="Tyson G.W."/>
            <person name="Rich V.I."/>
        </authorList>
    </citation>
    <scope>NUCLEOTIDE SEQUENCE [LARGE SCALE GENOMIC DNA]</scope>
    <source>
        <strain evidence="3 4">SMC7</strain>
    </source>
</reference>
<dbReference type="Pfam" id="PF18073">
    <property type="entry name" value="Zn_ribbon_LapB"/>
    <property type="match status" value="1"/>
</dbReference>
<dbReference type="OrthoDB" id="9803906at2"/>
<evidence type="ECO:0000259" key="2">
    <source>
        <dbReference type="PROSITE" id="PS50162"/>
    </source>
</evidence>
<keyword evidence="4" id="KW-1185">Reference proteome</keyword>
<evidence type="ECO:0000313" key="4">
    <source>
        <dbReference type="Proteomes" id="UP000266328"/>
    </source>
</evidence>